<comment type="similarity">
    <text evidence="1 2">Belongs to the TIFY/JAZ family.</text>
</comment>
<reference evidence="5" key="1">
    <citation type="submission" date="2022-02" db="EMBL/GenBank/DDBJ databases">
        <authorList>
            <person name="Henning P.M."/>
            <person name="McCubbin A.G."/>
            <person name="Shore J.S."/>
        </authorList>
    </citation>
    <scope>NUCLEOTIDE SEQUENCE</scope>
    <source>
        <strain evidence="5">F60SS</strain>
        <tissue evidence="5">Leaves</tissue>
    </source>
</reference>
<comment type="caution">
    <text evidence="5">The sequence shown here is derived from an EMBL/GenBank/DDBJ whole genome shotgun (WGS) entry which is preliminary data.</text>
</comment>
<keyword evidence="2" id="KW-0539">Nucleus</keyword>
<dbReference type="PROSITE" id="PS51320">
    <property type="entry name" value="TIFY"/>
    <property type="match status" value="1"/>
</dbReference>
<dbReference type="GO" id="GO:2000022">
    <property type="term" value="P:regulation of jasmonic acid mediated signaling pathway"/>
    <property type="evidence" value="ECO:0007669"/>
    <property type="project" value="UniProtKB-UniRule"/>
</dbReference>
<protein>
    <recommendedName>
        <fullName evidence="2">Protein TIFY</fullName>
    </recommendedName>
    <alternativeName>
        <fullName evidence="2">Jasmonate ZIM domain-containing protein</fullName>
    </alternativeName>
</protein>
<dbReference type="PANTHER" id="PTHR33077">
    <property type="entry name" value="PROTEIN TIFY 4A-RELATED-RELATED"/>
    <property type="match status" value="1"/>
</dbReference>
<feature type="domain" description="Tify" evidence="4">
    <location>
        <begin position="181"/>
        <end position="216"/>
    </location>
</feature>
<comment type="domain">
    <text evidence="2">The jas domain is required for interaction with COI1.</text>
</comment>
<dbReference type="GO" id="GO:0031347">
    <property type="term" value="P:regulation of defense response"/>
    <property type="evidence" value="ECO:0007669"/>
    <property type="project" value="UniProtKB-UniRule"/>
</dbReference>
<sequence>MVREREGEIGEGEMERDFLGLSSKDSLGVVKEEVNPEGYNDIGFGKGLGIQWPFCNKVSSLPHVMPIRAAQEEKTKKNGPDCFMNSGFGSISSAAEVYDPSLNRSLAQNQMSFNHARQGGTQFSLTAYPMPRDVHSVHHPHDVKMFPVSNHAISISMGNPFFKNHFATGGPSSAMKPHGKTSGTPAQLTIFYAGRVNVYDDISLEKAQAIMLLAGNGTSTSSNLAQAPIQHQTPTSKNAADVSHVKENIVTPSSPGRSSPLSVSSHTGAQSGSGSTSTEEILAIKTTAIAITPVSKLETPKITSMGTGAATAIIPSGSESIIGSVLGETQGKGDEHSTIQSEQEISRNCYSRIWNDFLCCWQ</sequence>
<dbReference type="OrthoDB" id="1939212at2759"/>
<evidence type="ECO:0000256" key="1">
    <source>
        <dbReference type="ARBA" id="ARBA00008614"/>
    </source>
</evidence>
<organism evidence="5 6">
    <name type="scientific">Turnera subulata</name>
    <dbReference type="NCBI Taxonomy" id="218843"/>
    <lineage>
        <taxon>Eukaryota</taxon>
        <taxon>Viridiplantae</taxon>
        <taxon>Streptophyta</taxon>
        <taxon>Embryophyta</taxon>
        <taxon>Tracheophyta</taxon>
        <taxon>Spermatophyta</taxon>
        <taxon>Magnoliopsida</taxon>
        <taxon>eudicotyledons</taxon>
        <taxon>Gunneridae</taxon>
        <taxon>Pentapetalae</taxon>
        <taxon>rosids</taxon>
        <taxon>fabids</taxon>
        <taxon>Malpighiales</taxon>
        <taxon>Passifloraceae</taxon>
        <taxon>Turnera</taxon>
    </lineage>
</organism>
<dbReference type="GO" id="GO:0005634">
    <property type="term" value="C:nucleus"/>
    <property type="evidence" value="ECO:0007669"/>
    <property type="project" value="UniProtKB-SubCell"/>
</dbReference>
<dbReference type="Pfam" id="PF06200">
    <property type="entry name" value="tify"/>
    <property type="match status" value="1"/>
</dbReference>
<evidence type="ECO:0000313" key="5">
    <source>
        <dbReference type="EMBL" id="KAJ4841310.1"/>
    </source>
</evidence>
<evidence type="ECO:0000259" key="4">
    <source>
        <dbReference type="PROSITE" id="PS51320"/>
    </source>
</evidence>
<accession>A0A9Q0G2V9</accession>
<dbReference type="SMART" id="SM00979">
    <property type="entry name" value="TIFY"/>
    <property type="match status" value="1"/>
</dbReference>
<feature type="region of interest" description="Disordered" evidence="3">
    <location>
        <begin position="249"/>
        <end position="277"/>
    </location>
</feature>
<evidence type="ECO:0000256" key="2">
    <source>
        <dbReference type="RuleBase" id="RU369065"/>
    </source>
</evidence>
<evidence type="ECO:0000313" key="6">
    <source>
        <dbReference type="Proteomes" id="UP001141552"/>
    </source>
</evidence>
<dbReference type="EMBL" id="JAKUCV010002820">
    <property type="protein sequence ID" value="KAJ4841310.1"/>
    <property type="molecule type" value="Genomic_DNA"/>
</dbReference>
<gene>
    <name evidence="5" type="ORF">Tsubulata_025693</name>
</gene>
<dbReference type="PANTHER" id="PTHR33077:SF90">
    <property type="entry name" value="PROTEIN TIFY 7"/>
    <property type="match status" value="1"/>
</dbReference>
<feature type="compositionally biased region" description="Low complexity" evidence="3">
    <location>
        <begin position="252"/>
        <end position="277"/>
    </location>
</feature>
<evidence type="ECO:0000256" key="3">
    <source>
        <dbReference type="SAM" id="MobiDB-lite"/>
    </source>
</evidence>
<dbReference type="Proteomes" id="UP001141552">
    <property type="component" value="Unassembled WGS sequence"/>
</dbReference>
<proteinExistence type="inferred from homology"/>
<reference evidence="5" key="2">
    <citation type="journal article" date="2023" name="Plants (Basel)">
        <title>Annotation of the Turnera subulata (Passifloraceae) Draft Genome Reveals the S-Locus Evolved after the Divergence of Turneroideae from Passifloroideae in a Stepwise Manner.</title>
        <authorList>
            <person name="Henning P.M."/>
            <person name="Roalson E.H."/>
            <person name="Mir W."/>
            <person name="McCubbin A.G."/>
            <person name="Shore J.S."/>
        </authorList>
    </citation>
    <scope>NUCLEOTIDE SEQUENCE</scope>
    <source>
        <strain evidence="5">F60SS</strain>
    </source>
</reference>
<dbReference type="InterPro" id="IPR010399">
    <property type="entry name" value="Tify_dom"/>
</dbReference>
<dbReference type="InterPro" id="IPR040390">
    <property type="entry name" value="TIFY/JAZ"/>
</dbReference>
<name>A0A9Q0G2V9_9ROSI</name>
<comment type="function">
    <text evidence="2">Repressor of jasmonate responses.</text>
</comment>
<keyword evidence="2" id="KW-1184">Jasmonic acid signaling pathway</keyword>
<keyword evidence="6" id="KW-1185">Reference proteome</keyword>
<dbReference type="AlphaFoldDB" id="A0A9Q0G2V9"/>
<dbReference type="GO" id="GO:0009611">
    <property type="term" value="P:response to wounding"/>
    <property type="evidence" value="ECO:0007669"/>
    <property type="project" value="UniProtKB-UniRule"/>
</dbReference>
<comment type="subcellular location">
    <subcellularLocation>
        <location evidence="2">Nucleus</location>
    </subcellularLocation>
</comment>